<evidence type="ECO:0000256" key="1">
    <source>
        <dbReference type="SAM" id="MobiDB-lite"/>
    </source>
</evidence>
<proteinExistence type="predicted"/>
<protein>
    <submittedName>
        <fullName evidence="2">Uncharacterized protein</fullName>
    </submittedName>
</protein>
<sequence length="202" mass="22901">MSMNTEENTKARRRLTRRRPTTITISPSSDSIEQTSSSPTRSPSTAEDAKRQIIAGLKPKYRTMTSKDTHQQPSEVNSKDKTERYRKPASLRGRMTLDSWIAERDSVPFRSASRDRGVPSTPVRDSKSNADGDRSGAPRKRAADRWQDVRTGERRISVDDGDGRQPSTRLEELEQDVRRASMLGTFRLAPPSWRTVAWAGQW</sequence>
<accession>A0AAN7ZQB1</accession>
<feature type="compositionally biased region" description="Basic and acidic residues" evidence="1">
    <location>
        <begin position="77"/>
        <end position="86"/>
    </location>
</feature>
<name>A0AAN7ZQB1_9PEZI</name>
<feature type="compositionally biased region" description="Basic and acidic residues" evidence="1">
    <location>
        <begin position="124"/>
        <end position="169"/>
    </location>
</feature>
<feature type="compositionally biased region" description="Basic residues" evidence="1">
    <location>
        <begin position="11"/>
        <end position="20"/>
    </location>
</feature>
<gene>
    <name evidence="2" type="ORF">LTR97_001180</name>
</gene>
<dbReference type="EMBL" id="JAVRQU010000002">
    <property type="protein sequence ID" value="KAK5706193.1"/>
    <property type="molecule type" value="Genomic_DNA"/>
</dbReference>
<feature type="compositionally biased region" description="Low complexity" evidence="1">
    <location>
        <begin position="21"/>
        <end position="45"/>
    </location>
</feature>
<dbReference type="Proteomes" id="UP001310594">
    <property type="component" value="Unassembled WGS sequence"/>
</dbReference>
<reference evidence="2" key="1">
    <citation type="submission" date="2023-08" db="EMBL/GenBank/DDBJ databases">
        <title>Black Yeasts Isolated from many extreme environments.</title>
        <authorList>
            <person name="Coleine C."/>
            <person name="Stajich J.E."/>
            <person name="Selbmann L."/>
        </authorList>
    </citation>
    <scope>NUCLEOTIDE SEQUENCE</scope>
    <source>
        <strain evidence="2">CCFEE 5810</strain>
    </source>
</reference>
<comment type="caution">
    <text evidence="2">The sequence shown here is derived from an EMBL/GenBank/DDBJ whole genome shotgun (WGS) entry which is preliminary data.</text>
</comment>
<feature type="region of interest" description="Disordered" evidence="1">
    <location>
        <begin position="1"/>
        <end position="169"/>
    </location>
</feature>
<organism evidence="2 3">
    <name type="scientific">Elasticomyces elasticus</name>
    <dbReference type="NCBI Taxonomy" id="574655"/>
    <lineage>
        <taxon>Eukaryota</taxon>
        <taxon>Fungi</taxon>
        <taxon>Dikarya</taxon>
        <taxon>Ascomycota</taxon>
        <taxon>Pezizomycotina</taxon>
        <taxon>Dothideomycetes</taxon>
        <taxon>Dothideomycetidae</taxon>
        <taxon>Mycosphaerellales</taxon>
        <taxon>Teratosphaeriaceae</taxon>
        <taxon>Elasticomyces</taxon>
    </lineage>
</organism>
<feature type="compositionally biased region" description="Basic and acidic residues" evidence="1">
    <location>
        <begin position="101"/>
        <end position="117"/>
    </location>
</feature>
<evidence type="ECO:0000313" key="3">
    <source>
        <dbReference type="Proteomes" id="UP001310594"/>
    </source>
</evidence>
<dbReference type="AlphaFoldDB" id="A0AAN7ZQB1"/>
<evidence type="ECO:0000313" key="2">
    <source>
        <dbReference type="EMBL" id="KAK5706193.1"/>
    </source>
</evidence>